<dbReference type="CDD" id="cd12148">
    <property type="entry name" value="fungal_TF_MHR"/>
    <property type="match status" value="1"/>
</dbReference>
<keyword evidence="3" id="KW-0238">DNA-binding</keyword>
<dbReference type="GO" id="GO:0000981">
    <property type="term" value="F:DNA-binding transcription factor activity, RNA polymerase II-specific"/>
    <property type="evidence" value="ECO:0007669"/>
    <property type="project" value="InterPro"/>
</dbReference>
<dbReference type="PANTHER" id="PTHR47663">
    <property type="entry name" value="XYLANOLYTIC TRANSCRIPTIONAL ACTIVATOR XLNR-RELATED"/>
    <property type="match status" value="1"/>
</dbReference>
<dbReference type="PROSITE" id="PS00463">
    <property type="entry name" value="ZN2_CY6_FUNGAL_1"/>
    <property type="match status" value="1"/>
</dbReference>
<dbReference type="SMART" id="SM00066">
    <property type="entry name" value="GAL4"/>
    <property type="match status" value="1"/>
</dbReference>
<feature type="region of interest" description="Disordered" evidence="6">
    <location>
        <begin position="1"/>
        <end position="110"/>
    </location>
</feature>
<protein>
    <recommendedName>
        <fullName evidence="7">Zn(2)-C6 fungal-type domain-containing protein</fullName>
    </recommendedName>
</protein>
<dbReference type="InterPro" id="IPR036864">
    <property type="entry name" value="Zn2-C6_fun-type_DNA-bd_sf"/>
</dbReference>
<dbReference type="InterPro" id="IPR001138">
    <property type="entry name" value="Zn2Cys6_DnaBD"/>
</dbReference>
<name>A0A2U3EBQ7_PURLI</name>
<dbReference type="SUPFAM" id="SSF57701">
    <property type="entry name" value="Zn2/Cys6 DNA-binding domain"/>
    <property type="match status" value="1"/>
</dbReference>
<feature type="compositionally biased region" description="Low complexity" evidence="6">
    <location>
        <begin position="97"/>
        <end position="110"/>
    </location>
</feature>
<feature type="compositionally biased region" description="Low complexity" evidence="6">
    <location>
        <begin position="172"/>
        <end position="200"/>
    </location>
</feature>
<dbReference type="Proteomes" id="UP000245956">
    <property type="component" value="Unassembled WGS sequence"/>
</dbReference>
<dbReference type="Gene3D" id="4.10.240.10">
    <property type="entry name" value="Zn(2)-C6 fungal-type DNA-binding domain"/>
    <property type="match status" value="1"/>
</dbReference>
<accession>A0A2U3EBQ7</accession>
<keyword evidence="1" id="KW-0862">Zinc</keyword>
<evidence type="ECO:0000256" key="1">
    <source>
        <dbReference type="ARBA" id="ARBA00022833"/>
    </source>
</evidence>
<reference evidence="8 9" key="1">
    <citation type="journal article" date="2016" name="Front. Microbiol.">
        <title>Genome and transcriptome sequences reveal the specific parasitism of the nematophagous Purpureocillium lilacinum 36-1.</title>
        <authorList>
            <person name="Xie J."/>
            <person name="Li S."/>
            <person name="Mo C."/>
            <person name="Xiao X."/>
            <person name="Peng D."/>
            <person name="Wang G."/>
            <person name="Xiao Y."/>
        </authorList>
    </citation>
    <scope>NUCLEOTIDE SEQUENCE [LARGE SCALE GENOMIC DNA]</scope>
    <source>
        <strain evidence="8 9">36-1</strain>
    </source>
</reference>
<dbReference type="AlphaFoldDB" id="A0A2U3EBQ7"/>
<sequence>MRRDDDDDRPPGALGLGWNDQGTERNHVTVEVPSAAKIRLAPAAASASPRFIHPRRLNTRTSADNQPSSAWPFASRRAPATNPPAAMSASPPPPSSPSQSQSQAQQHATAHAYASNGLEILQAASDAAQAISNLNSINGIGNPQAQALQDAAAAAAEAVAAQPALGHDVAMQQQQQQQQQHNQHHQPQPQQPPQQQQQQQLSSPGAAMRDPTVNPKLTRLRRACDMCSMRKVKCDDTNIPCRPCRELGVDCTYERETKRRGPPNRHAEAAKAAKRARLELYSGSPVAAAAAGPSPGPGPGPGPVTASPSPQTAAKALVNIASDALLDAEAIAPMPVLELLVDDFFTYVHPLAPFPHEPTFRQSFANREDRSRPEFLGLLASMVAALVASFPRSAREHIKAQHGAQLFPKAVVMIEKCRDVALLTRGSKWVLKQPKTLDDAATSYFLGLASGYVHQWNASRQFMAETLTLVRELGFTRPKHPGDVPTFGNDLYSPDPLPFNHVKDQIGKRIFWCLLLGVRSLSQLGASHPDLVIAPSTPSLPYPAYPENVDDICVLANEIIHQAEGSVTLLTGFRFAIDIYTTMNGIVSLELAYGMSTLPWPDQRLLLRDGLLAAKSIVDNLPPELQLGNHAAAAVDDASSLASLDEAGMQYVPPLWPEAQPAHDLRNVIKAQPLRRRQLQYEIQKANIFVSQLATRFYFVDMYYNLRDVYLQEQQQEPQAQQDENQEPPQQQQQDEDGNPIEPTSSNAAAAAAAPSGPSDEEKALRDADDKEILDLMAQERELIVQNLLTVLGSVSQRSLEPNGGALINKIRQVASTLLADAPDRKGSFAAKAEEALSQLIDVLVKLERTGPAGESRAADPSNMTLEDEDEELRHWAELRDYQLRFAANGGFADVL</sequence>
<evidence type="ECO:0000256" key="6">
    <source>
        <dbReference type="SAM" id="MobiDB-lite"/>
    </source>
</evidence>
<evidence type="ECO:0000313" key="9">
    <source>
        <dbReference type="Proteomes" id="UP000245956"/>
    </source>
</evidence>
<feature type="region of interest" description="Disordered" evidence="6">
    <location>
        <begin position="286"/>
        <end position="310"/>
    </location>
</feature>
<keyword evidence="2" id="KW-0805">Transcription regulation</keyword>
<feature type="region of interest" description="Disordered" evidence="6">
    <location>
        <begin position="715"/>
        <end position="765"/>
    </location>
</feature>
<feature type="compositionally biased region" description="Low complexity" evidence="6">
    <location>
        <begin position="33"/>
        <end position="49"/>
    </location>
</feature>
<dbReference type="CDD" id="cd00067">
    <property type="entry name" value="GAL4"/>
    <property type="match status" value="1"/>
</dbReference>
<comment type="caution">
    <text evidence="8">The sequence shown here is derived from an EMBL/GenBank/DDBJ whole genome shotgun (WGS) entry which is preliminary data.</text>
</comment>
<evidence type="ECO:0000256" key="3">
    <source>
        <dbReference type="ARBA" id="ARBA00023125"/>
    </source>
</evidence>
<evidence type="ECO:0000256" key="4">
    <source>
        <dbReference type="ARBA" id="ARBA00023163"/>
    </source>
</evidence>
<feature type="compositionally biased region" description="Low complexity" evidence="6">
    <location>
        <begin position="78"/>
        <end position="89"/>
    </location>
</feature>
<proteinExistence type="predicted"/>
<organism evidence="8 9">
    <name type="scientific">Purpureocillium lilacinum</name>
    <name type="common">Paecilomyces lilacinus</name>
    <dbReference type="NCBI Taxonomy" id="33203"/>
    <lineage>
        <taxon>Eukaryota</taxon>
        <taxon>Fungi</taxon>
        <taxon>Dikarya</taxon>
        <taxon>Ascomycota</taxon>
        <taxon>Pezizomycotina</taxon>
        <taxon>Sordariomycetes</taxon>
        <taxon>Hypocreomycetidae</taxon>
        <taxon>Hypocreales</taxon>
        <taxon>Ophiocordycipitaceae</taxon>
        <taxon>Purpureocillium</taxon>
    </lineage>
</organism>
<dbReference type="GO" id="GO:0008270">
    <property type="term" value="F:zinc ion binding"/>
    <property type="evidence" value="ECO:0007669"/>
    <property type="project" value="InterPro"/>
</dbReference>
<keyword evidence="5" id="KW-0539">Nucleus</keyword>
<dbReference type="Pfam" id="PF00172">
    <property type="entry name" value="Zn_clus"/>
    <property type="match status" value="1"/>
</dbReference>
<feature type="domain" description="Zn(2)-C6 fungal-type" evidence="7">
    <location>
        <begin position="223"/>
        <end position="253"/>
    </location>
</feature>
<dbReference type="EMBL" id="LCWV01000006">
    <property type="protein sequence ID" value="PWI71964.1"/>
    <property type="molecule type" value="Genomic_DNA"/>
</dbReference>
<dbReference type="InterPro" id="IPR051439">
    <property type="entry name" value="XlnR/Xlr1"/>
</dbReference>
<dbReference type="GO" id="GO:0003677">
    <property type="term" value="F:DNA binding"/>
    <property type="evidence" value="ECO:0007669"/>
    <property type="project" value="UniProtKB-KW"/>
</dbReference>
<evidence type="ECO:0000313" key="8">
    <source>
        <dbReference type="EMBL" id="PWI71964.1"/>
    </source>
</evidence>
<evidence type="ECO:0000256" key="5">
    <source>
        <dbReference type="ARBA" id="ARBA00023242"/>
    </source>
</evidence>
<evidence type="ECO:0000259" key="7">
    <source>
        <dbReference type="PROSITE" id="PS50048"/>
    </source>
</evidence>
<feature type="compositionally biased region" description="Polar residues" evidence="6">
    <location>
        <begin position="59"/>
        <end position="69"/>
    </location>
</feature>
<dbReference type="PANTHER" id="PTHR47663:SF1">
    <property type="entry name" value="XYLANOLYTIC TRANSCRIPTIONAL ACTIVATOR XLNR-RELATED"/>
    <property type="match status" value="1"/>
</dbReference>
<feature type="compositionally biased region" description="Low complexity" evidence="6">
    <location>
        <begin position="715"/>
        <end position="733"/>
    </location>
</feature>
<dbReference type="PROSITE" id="PS50048">
    <property type="entry name" value="ZN2_CY6_FUNGAL_2"/>
    <property type="match status" value="1"/>
</dbReference>
<gene>
    <name evidence="8" type="ORF">PCL_10587</name>
</gene>
<evidence type="ECO:0000256" key="2">
    <source>
        <dbReference type="ARBA" id="ARBA00023015"/>
    </source>
</evidence>
<keyword evidence="4" id="KW-0804">Transcription</keyword>
<feature type="region of interest" description="Disordered" evidence="6">
    <location>
        <begin position="167"/>
        <end position="217"/>
    </location>
</feature>